<reference evidence="1" key="1">
    <citation type="journal article" date="2020" name="Stud. Mycol.">
        <title>101 Dothideomycetes genomes: a test case for predicting lifestyles and emergence of pathogens.</title>
        <authorList>
            <person name="Haridas S."/>
            <person name="Albert R."/>
            <person name="Binder M."/>
            <person name="Bloem J."/>
            <person name="Labutti K."/>
            <person name="Salamov A."/>
            <person name="Andreopoulos B."/>
            <person name="Baker S."/>
            <person name="Barry K."/>
            <person name="Bills G."/>
            <person name="Bluhm B."/>
            <person name="Cannon C."/>
            <person name="Castanera R."/>
            <person name="Culley D."/>
            <person name="Daum C."/>
            <person name="Ezra D."/>
            <person name="Gonzalez J."/>
            <person name="Henrissat B."/>
            <person name="Kuo A."/>
            <person name="Liang C."/>
            <person name="Lipzen A."/>
            <person name="Lutzoni F."/>
            <person name="Magnuson J."/>
            <person name="Mondo S."/>
            <person name="Nolan M."/>
            <person name="Ohm R."/>
            <person name="Pangilinan J."/>
            <person name="Park H.-J."/>
            <person name="Ramirez L."/>
            <person name="Alfaro M."/>
            <person name="Sun H."/>
            <person name="Tritt A."/>
            <person name="Yoshinaga Y."/>
            <person name="Zwiers L.-H."/>
            <person name="Turgeon B."/>
            <person name="Goodwin S."/>
            <person name="Spatafora J."/>
            <person name="Crous P."/>
            <person name="Grigoriev I."/>
        </authorList>
    </citation>
    <scope>NUCLEOTIDE SEQUENCE</scope>
    <source>
        <strain evidence="1">ATCC 200398</strain>
    </source>
</reference>
<protein>
    <submittedName>
        <fullName evidence="1">Uncharacterized protein</fullName>
    </submittedName>
</protein>
<proteinExistence type="predicted"/>
<dbReference type="Proteomes" id="UP000799755">
    <property type="component" value="Unassembled WGS sequence"/>
</dbReference>
<keyword evidence="2" id="KW-1185">Reference proteome</keyword>
<accession>A0ACB6QCY0</accession>
<comment type="caution">
    <text evidence="1">The sequence shown here is derived from an EMBL/GenBank/DDBJ whole genome shotgun (WGS) entry which is preliminary data.</text>
</comment>
<evidence type="ECO:0000313" key="1">
    <source>
        <dbReference type="EMBL" id="KAF2464776.1"/>
    </source>
</evidence>
<sequence length="283" mass="31694">MGTNGFVASHILFGLVERNYHIVATVQAEGAYDEAFRDGGFDYIIHNASPLNFTMGSLLRTARLITCAHKSGGPSLKRFVLLGSAVAVLNEFEDISIAEKLYTEVDWNPVTAEHGIEKKEHYHKIQPSKKLDEQAGRRYMEEHNLNFDLAVINLDIIIGPMFQNVPGPHSANETNEIAIYNFMNGKYTSIDGLKYPFYHFVDVRDVALAHILVRTISAAGTKRIILVSGLISPQIIINTTRKHFPELKDRIIEGHPEQLLPPGVDPTGWDSSRSLEIFGPDWK</sequence>
<organism evidence="1 2">
    <name type="scientific">Lindgomyces ingoldianus</name>
    <dbReference type="NCBI Taxonomy" id="673940"/>
    <lineage>
        <taxon>Eukaryota</taxon>
        <taxon>Fungi</taxon>
        <taxon>Dikarya</taxon>
        <taxon>Ascomycota</taxon>
        <taxon>Pezizomycotina</taxon>
        <taxon>Dothideomycetes</taxon>
        <taxon>Pleosporomycetidae</taxon>
        <taxon>Pleosporales</taxon>
        <taxon>Lindgomycetaceae</taxon>
        <taxon>Lindgomyces</taxon>
    </lineage>
</organism>
<evidence type="ECO:0000313" key="2">
    <source>
        <dbReference type="Proteomes" id="UP000799755"/>
    </source>
</evidence>
<dbReference type="EMBL" id="MU003534">
    <property type="protein sequence ID" value="KAF2464776.1"/>
    <property type="molecule type" value="Genomic_DNA"/>
</dbReference>
<gene>
    <name evidence="1" type="ORF">BDR25DRAFT_380686</name>
</gene>
<name>A0ACB6QCY0_9PLEO</name>